<dbReference type="InterPro" id="IPR025836">
    <property type="entry name" value="Zn_knuckle_CX2CX4HX4C"/>
</dbReference>
<evidence type="ECO:0000256" key="1">
    <source>
        <dbReference type="PROSITE-ProRule" id="PRU00047"/>
    </source>
</evidence>
<dbReference type="Proteomes" id="UP001459277">
    <property type="component" value="Unassembled WGS sequence"/>
</dbReference>
<keyword evidence="5" id="KW-1185">Reference proteome</keyword>
<accession>A0AAW2BM67</accession>
<keyword evidence="1" id="KW-0479">Metal-binding</keyword>
<gene>
    <name evidence="4" type="ORF">SO802_030911</name>
</gene>
<dbReference type="AlphaFoldDB" id="A0AAW2BM67"/>
<reference evidence="4 5" key="1">
    <citation type="submission" date="2024-01" db="EMBL/GenBank/DDBJ databases">
        <title>A telomere-to-telomere, gap-free genome of sweet tea (Lithocarpus litseifolius).</title>
        <authorList>
            <person name="Zhou J."/>
        </authorList>
    </citation>
    <scope>NUCLEOTIDE SEQUENCE [LARGE SCALE GENOMIC DNA]</scope>
    <source>
        <strain evidence="4">Zhou-2022a</strain>
        <tissue evidence="4">Leaf</tissue>
    </source>
</reference>
<evidence type="ECO:0000256" key="2">
    <source>
        <dbReference type="SAM" id="MobiDB-lite"/>
    </source>
</evidence>
<evidence type="ECO:0000313" key="4">
    <source>
        <dbReference type="EMBL" id="KAK9985960.1"/>
    </source>
</evidence>
<evidence type="ECO:0000259" key="3">
    <source>
        <dbReference type="PROSITE" id="PS50158"/>
    </source>
</evidence>
<feature type="region of interest" description="Disordered" evidence="2">
    <location>
        <begin position="101"/>
        <end position="144"/>
    </location>
</feature>
<dbReference type="EMBL" id="JAZDWU010000011">
    <property type="protein sequence ID" value="KAK9985960.1"/>
    <property type="molecule type" value="Genomic_DNA"/>
</dbReference>
<protein>
    <recommendedName>
        <fullName evidence="3">CCHC-type domain-containing protein</fullName>
    </recommendedName>
</protein>
<dbReference type="GO" id="GO:0008270">
    <property type="term" value="F:zinc ion binding"/>
    <property type="evidence" value="ECO:0007669"/>
    <property type="project" value="UniProtKB-KW"/>
</dbReference>
<sequence>MPVVSGFMLRLDNGTRTWVQCRYERVHKLCTKCGLIGHTSSQCSESMDEVERMLIRQRQSIQRLYQVPYAFDSLEPQFHNELRAYFNKRRRWTTRVRYGNMDVDNPSQDHPSHAIVDPEPPLAPDHTPNQSNSTTPTPQPSSLHQDITHASLHIAILYLSINRGPVMTNGVLREATGSSSVIESDSKTIVMFNLDRLNDDRPEWLRGNAWEQGQIPESTDGLINSLVNGEDRDRLPAIAGSVRHGPSFNFASGSAHYQSPIQNMHNLQATANLVQ</sequence>
<comment type="caution">
    <text evidence="4">The sequence shown here is derived from an EMBL/GenBank/DDBJ whole genome shotgun (WGS) entry which is preliminary data.</text>
</comment>
<evidence type="ECO:0000313" key="5">
    <source>
        <dbReference type="Proteomes" id="UP001459277"/>
    </source>
</evidence>
<dbReference type="GO" id="GO:0003676">
    <property type="term" value="F:nucleic acid binding"/>
    <property type="evidence" value="ECO:0007669"/>
    <property type="project" value="InterPro"/>
</dbReference>
<feature type="compositionally biased region" description="Low complexity" evidence="2">
    <location>
        <begin position="127"/>
        <end position="142"/>
    </location>
</feature>
<dbReference type="Pfam" id="PF14392">
    <property type="entry name" value="zf-CCHC_4"/>
    <property type="match status" value="1"/>
</dbReference>
<keyword evidence="1" id="KW-0862">Zinc</keyword>
<name>A0AAW2BM67_9ROSI</name>
<dbReference type="PROSITE" id="PS50158">
    <property type="entry name" value="ZF_CCHC"/>
    <property type="match status" value="1"/>
</dbReference>
<feature type="domain" description="CCHC-type" evidence="3">
    <location>
        <begin position="30"/>
        <end position="45"/>
    </location>
</feature>
<organism evidence="4 5">
    <name type="scientific">Lithocarpus litseifolius</name>
    <dbReference type="NCBI Taxonomy" id="425828"/>
    <lineage>
        <taxon>Eukaryota</taxon>
        <taxon>Viridiplantae</taxon>
        <taxon>Streptophyta</taxon>
        <taxon>Embryophyta</taxon>
        <taxon>Tracheophyta</taxon>
        <taxon>Spermatophyta</taxon>
        <taxon>Magnoliopsida</taxon>
        <taxon>eudicotyledons</taxon>
        <taxon>Gunneridae</taxon>
        <taxon>Pentapetalae</taxon>
        <taxon>rosids</taxon>
        <taxon>fabids</taxon>
        <taxon>Fagales</taxon>
        <taxon>Fagaceae</taxon>
        <taxon>Lithocarpus</taxon>
    </lineage>
</organism>
<keyword evidence="1" id="KW-0863">Zinc-finger</keyword>
<dbReference type="InterPro" id="IPR001878">
    <property type="entry name" value="Znf_CCHC"/>
</dbReference>
<proteinExistence type="predicted"/>